<name>A0AAE3CJV1_9PROT</name>
<comment type="caution">
    <text evidence="2">The sequence shown here is derived from an EMBL/GenBank/DDBJ whole genome shotgun (WGS) entry which is preliminary data.</text>
</comment>
<evidence type="ECO:0000256" key="1">
    <source>
        <dbReference type="SAM" id="MobiDB-lite"/>
    </source>
</evidence>
<dbReference type="Proteomes" id="UP001197378">
    <property type="component" value="Unassembled WGS sequence"/>
</dbReference>
<feature type="region of interest" description="Disordered" evidence="1">
    <location>
        <begin position="224"/>
        <end position="246"/>
    </location>
</feature>
<keyword evidence="3" id="KW-1185">Reference proteome</keyword>
<accession>A0AAE3CJV1</accession>
<sequence>MSKKDKMVSINRIVEIDEHIQAMVQNGAPASISTRLFHTIVTRRVAQSMASAQDMTDGHYLRVLVDDSIPMGTARRIVKRARAMAATIETPVAVQSPVANPAAMGTPAPVVTPASVTAPTSGGGVVVGKEKGAEAAEKQAQVSAQPEPAIQIRNGDENQAGDVWVEKAQKYVPKSKLISGFRKMNGDVWDSGKGEFVRGSSIKHGHVRIEDGWEWHSSLRRYRNPDRTVPDPWESDDPEINRLYRD</sequence>
<protein>
    <submittedName>
        <fullName evidence="2">Uncharacterized protein</fullName>
    </submittedName>
</protein>
<evidence type="ECO:0000313" key="3">
    <source>
        <dbReference type="Proteomes" id="UP001197378"/>
    </source>
</evidence>
<gene>
    <name evidence="2" type="ORF">HFQ13_08260</name>
</gene>
<proteinExistence type="predicted"/>
<dbReference type="AlphaFoldDB" id="A0AAE3CJV1"/>
<dbReference type="RefSeq" id="WP_215885558.1">
    <property type="nucleotide sequence ID" value="NZ_JAAXYO010000114.1"/>
</dbReference>
<evidence type="ECO:0000313" key="2">
    <source>
        <dbReference type="EMBL" id="MBU2788197.1"/>
    </source>
</evidence>
<reference evidence="2" key="1">
    <citation type="journal article" date="2021" name="ISME J.">
        <title>Genomic evolution of the class Acidithiobacillia: deep-branching Proteobacteria living in extreme acidic conditions.</title>
        <authorList>
            <person name="Moya-Beltran A."/>
            <person name="Beard S."/>
            <person name="Rojas-Villalobos C."/>
            <person name="Issotta F."/>
            <person name="Gallardo Y."/>
            <person name="Ulloa R."/>
            <person name="Giaveno A."/>
            <person name="Degli Esposti M."/>
            <person name="Johnson D.B."/>
            <person name="Quatrini R."/>
        </authorList>
    </citation>
    <scope>NUCLEOTIDE SEQUENCE</scope>
    <source>
        <strain evidence="2">VAN18-1</strain>
    </source>
</reference>
<dbReference type="EMBL" id="JAAXYO010000114">
    <property type="protein sequence ID" value="MBU2788197.1"/>
    <property type="molecule type" value="Genomic_DNA"/>
</dbReference>
<organism evidence="2 3">
    <name type="scientific">Igneacidithiobacillus copahuensis</name>
    <dbReference type="NCBI Taxonomy" id="2724909"/>
    <lineage>
        <taxon>Bacteria</taxon>
        <taxon>Pseudomonadati</taxon>
        <taxon>Pseudomonadota</taxon>
        <taxon>Acidithiobacillia</taxon>
        <taxon>Acidithiobacillales</taxon>
        <taxon>Acidithiobacillaceae</taxon>
        <taxon>Igneacidithiobacillus</taxon>
    </lineage>
</organism>